<organism evidence="1">
    <name type="scientific">Anguilla anguilla</name>
    <name type="common">European freshwater eel</name>
    <name type="synonym">Muraena anguilla</name>
    <dbReference type="NCBI Taxonomy" id="7936"/>
    <lineage>
        <taxon>Eukaryota</taxon>
        <taxon>Metazoa</taxon>
        <taxon>Chordata</taxon>
        <taxon>Craniata</taxon>
        <taxon>Vertebrata</taxon>
        <taxon>Euteleostomi</taxon>
        <taxon>Actinopterygii</taxon>
        <taxon>Neopterygii</taxon>
        <taxon>Teleostei</taxon>
        <taxon>Anguilliformes</taxon>
        <taxon>Anguillidae</taxon>
        <taxon>Anguilla</taxon>
    </lineage>
</organism>
<name>A0A0E9WM77_ANGAN</name>
<sequence length="68" mass="8456">MYKRTTENINTEQQATEVFKISQQKFHWYLRIFPIIYDLHKKLDKSNKILITNYYFAEYYPFFLLATH</sequence>
<dbReference type="EMBL" id="GBXM01017130">
    <property type="protein sequence ID" value="JAH91447.1"/>
    <property type="molecule type" value="Transcribed_RNA"/>
</dbReference>
<evidence type="ECO:0000313" key="1">
    <source>
        <dbReference type="EMBL" id="JAH91447.1"/>
    </source>
</evidence>
<reference evidence="1" key="2">
    <citation type="journal article" date="2015" name="Fish Shellfish Immunol.">
        <title>Early steps in the European eel (Anguilla anguilla)-Vibrio vulnificus interaction in the gills: Role of the RtxA13 toxin.</title>
        <authorList>
            <person name="Callol A."/>
            <person name="Pajuelo D."/>
            <person name="Ebbesson L."/>
            <person name="Teles M."/>
            <person name="MacKenzie S."/>
            <person name="Amaro C."/>
        </authorList>
    </citation>
    <scope>NUCLEOTIDE SEQUENCE</scope>
</reference>
<reference evidence="1" key="1">
    <citation type="submission" date="2014-11" db="EMBL/GenBank/DDBJ databases">
        <authorList>
            <person name="Amaro Gonzalez C."/>
        </authorList>
    </citation>
    <scope>NUCLEOTIDE SEQUENCE</scope>
</reference>
<proteinExistence type="predicted"/>
<accession>A0A0E9WM77</accession>
<dbReference type="AlphaFoldDB" id="A0A0E9WM77"/>
<protein>
    <submittedName>
        <fullName evidence="1">Uncharacterized protein</fullName>
    </submittedName>
</protein>